<dbReference type="EMBL" id="CP046620">
    <property type="protein sequence ID" value="QHQ35173.1"/>
    <property type="molecule type" value="Genomic_DNA"/>
</dbReference>
<proteinExistence type="predicted"/>
<dbReference type="RefSeq" id="WP_161861738.1">
    <property type="nucleotide sequence ID" value="NZ_CP046620.1"/>
</dbReference>
<gene>
    <name evidence="2" type="ORF">GO499_08160</name>
</gene>
<dbReference type="AlphaFoldDB" id="A0A6P1T0K4"/>
<dbReference type="Proteomes" id="UP000464495">
    <property type="component" value="Chromosome"/>
</dbReference>
<dbReference type="InterPro" id="IPR012433">
    <property type="entry name" value="Imm11"/>
</dbReference>
<evidence type="ECO:0000259" key="1">
    <source>
        <dbReference type="Pfam" id="PF07791"/>
    </source>
</evidence>
<name>A0A6P1T0K4_9RHOB</name>
<accession>A0A6P1T0K4</accession>
<keyword evidence="3" id="KW-1185">Reference proteome</keyword>
<sequence>MAVEFYHDRREKPPKPITCSTYILVSEACKVVMEQFDLGRSHFVEIPLMRYDRKSQLEERYFILNIAEVKTCLLPELSKRWKLRFKQKPGEWRPVSSDTNDGQTALSAGALEGVDLWWDTLVYGHFFLSDRLRQGLREGGVKPFSAKACRVISH</sequence>
<feature type="domain" description="Immunity MXAN-0049 protein" evidence="1">
    <location>
        <begin position="4"/>
        <end position="145"/>
    </location>
</feature>
<protein>
    <recommendedName>
        <fullName evidence="1">Immunity MXAN-0049 protein domain-containing protein</fullName>
    </recommendedName>
</protein>
<dbReference type="KEGG" id="amaq:GO499_08160"/>
<evidence type="ECO:0000313" key="2">
    <source>
        <dbReference type="EMBL" id="QHQ35173.1"/>
    </source>
</evidence>
<dbReference type="Pfam" id="PF07791">
    <property type="entry name" value="Imm11"/>
    <property type="match status" value="1"/>
</dbReference>
<reference evidence="2 3" key="1">
    <citation type="submission" date="2019-12" db="EMBL/GenBank/DDBJ databases">
        <title>Complete genome sequence of Algicella marina strain 9Alg 56(T) isolated from the red alga Tichocarpus crinitus.</title>
        <authorList>
            <person name="Kim S.-G."/>
            <person name="Nedashkovskaya O.I."/>
        </authorList>
    </citation>
    <scope>NUCLEOTIDE SEQUENCE [LARGE SCALE GENOMIC DNA]</scope>
    <source>
        <strain evidence="2 3">9Alg 56</strain>
    </source>
</reference>
<organism evidence="2 3">
    <name type="scientific">Algicella marina</name>
    <dbReference type="NCBI Taxonomy" id="2683284"/>
    <lineage>
        <taxon>Bacteria</taxon>
        <taxon>Pseudomonadati</taxon>
        <taxon>Pseudomonadota</taxon>
        <taxon>Alphaproteobacteria</taxon>
        <taxon>Rhodobacterales</taxon>
        <taxon>Paracoccaceae</taxon>
        <taxon>Algicella</taxon>
    </lineage>
</organism>
<evidence type="ECO:0000313" key="3">
    <source>
        <dbReference type="Proteomes" id="UP000464495"/>
    </source>
</evidence>